<evidence type="ECO:0000313" key="2">
    <source>
        <dbReference type="Proteomes" id="UP000064967"/>
    </source>
</evidence>
<gene>
    <name evidence="1" type="ORF">AKJ09_02044</name>
</gene>
<name>A0A0K1PPB2_9BACT</name>
<dbReference type="AlphaFoldDB" id="A0A0K1PPB2"/>
<reference evidence="1 2" key="1">
    <citation type="submission" date="2015-08" db="EMBL/GenBank/DDBJ databases">
        <authorList>
            <person name="Babu N.S."/>
            <person name="Beckwith C.J."/>
            <person name="Beseler K.G."/>
            <person name="Brison A."/>
            <person name="Carone J.V."/>
            <person name="Caskin T.P."/>
            <person name="Diamond M."/>
            <person name="Durham M.E."/>
            <person name="Foxe J.M."/>
            <person name="Go M."/>
            <person name="Henderson B.A."/>
            <person name="Jones I.B."/>
            <person name="McGettigan J.A."/>
            <person name="Micheletti S.J."/>
            <person name="Nasrallah M.E."/>
            <person name="Ortiz D."/>
            <person name="Piller C.R."/>
            <person name="Privatt S.R."/>
            <person name="Schneider S.L."/>
            <person name="Sharp S."/>
            <person name="Smith T.C."/>
            <person name="Stanton J.D."/>
            <person name="Ullery H.E."/>
            <person name="Wilson R.J."/>
            <person name="Serrano M.G."/>
            <person name="Buck G."/>
            <person name="Lee V."/>
            <person name="Wang Y."/>
            <person name="Carvalho R."/>
            <person name="Voegtly L."/>
            <person name="Shi R."/>
            <person name="Duckworth R."/>
            <person name="Johnson A."/>
            <person name="Loviza R."/>
            <person name="Walstead R."/>
            <person name="Shah Z."/>
            <person name="Kiflezghi M."/>
            <person name="Wade K."/>
            <person name="Ball S.L."/>
            <person name="Bradley K.W."/>
            <person name="Asai D.J."/>
            <person name="Bowman C.A."/>
            <person name="Russell D.A."/>
            <person name="Pope W.H."/>
            <person name="Jacobs-Sera D."/>
            <person name="Hendrix R.W."/>
            <person name="Hatfull G.F."/>
        </authorList>
    </citation>
    <scope>NUCLEOTIDE SEQUENCE [LARGE SCALE GENOMIC DNA]</scope>
    <source>
        <strain evidence="1 2">DSM 27648</strain>
    </source>
</reference>
<dbReference type="RefSeq" id="WP_146646835.1">
    <property type="nucleotide sequence ID" value="NZ_CP012333.1"/>
</dbReference>
<proteinExistence type="predicted"/>
<dbReference type="OrthoDB" id="5518162at2"/>
<dbReference type="Proteomes" id="UP000064967">
    <property type="component" value="Chromosome"/>
</dbReference>
<dbReference type="KEGG" id="llu:AKJ09_02044"/>
<dbReference type="EMBL" id="CP012333">
    <property type="protein sequence ID" value="AKU95380.1"/>
    <property type="molecule type" value="Genomic_DNA"/>
</dbReference>
<dbReference type="PROSITE" id="PS51257">
    <property type="entry name" value="PROKAR_LIPOPROTEIN"/>
    <property type="match status" value="1"/>
</dbReference>
<keyword evidence="2" id="KW-1185">Reference proteome</keyword>
<organism evidence="1 2">
    <name type="scientific">Labilithrix luteola</name>
    <dbReference type="NCBI Taxonomy" id="1391654"/>
    <lineage>
        <taxon>Bacteria</taxon>
        <taxon>Pseudomonadati</taxon>
        <taxon>Myxococcota</taxon>
        <taxon>Polyangia</taxon>
        <taxon>Polyangiales</taxon>
        <taxon>Labilitrichaceae</taxon>
        <taxon>Labilithrix</taxon>
    </lineage>
</organism>
<evidence type="ECO:0008006" key="3">
    <source>
        <dbReference type="Google" id="ProtNLM"/>
    </source>
</evidence>
<accession>A0A0K1PPB2</accession>
<protein>
    <recommendedName>
        <fullName evidence="3">Lipoprotein</fullName>
    </recommendedName>
</protein>
<sequence length="241" mass="25612">MRSSLLVAFACAAMLFVGCKPKAGGSCKVEAKEVCIGDKQALSCHEGKWEEMNCKGASGCTKSGSDSVCDQSVAEDKDVCNLTGDFVCTGDKKGMLECQKNNRWSFVQSCLGDRGCAMEQHKVTCDNSIANVGDGCKEEEDYACTPDRKSAVVCKAGKFTLASNCKGKNACKVTGDKAAGFKVECDDSIAAAGDPCDKENHFACASDEKTILKCVGKKFTVEDKCRAKEKCGVRGELVGCY</sequence>
<evidence type="ECO:0000313" key="1">
    <source>
        <dbReference type="EMBL" id="AKU95380.1"/>
    </source>
</evidence>